<gene>
    <name evidence="1" type="ORF">EWU20_00250</name>
</gene>
<keyword evidence="2" id="KW-1185">Reference proteome</keyword>
<protein>
    <recommendedName>
        <fullName evidence="3">Glycosyltransferase family 2 protein</fullName>
    </recommendedName>
</protein>
<evidence type="ECO:0000313" key="1">
    <source>
        <dbReference type="EMBL" id="TBH75035.1"/>
    </source>
</evidence>
<dbReference type="OrthoDB" id="9149164at2"/>
<dbReference type="AlphaFoldDB" id="A0A4V6MRK6"/>
<sequence length="273" mass="31504">MRTPKSIVAITWDGKSSPMDHIHFDVEPAFDWLLYDYSGAVAESPMPVKHYISLKSECKGDVMQHIYASLVSTPLKYIGFLDDDQIISVSDLNKLFFIASLEKLDVFQPSLNHDSYYNLRQFLHKPGYLVQDTWWVEIMSPFYSEAVFQAAGPHFKHSISGTGLDVYLIPTIQRLIGKTKTAVVHGVQLKHARPIRTDNRVFSNGKTNLEEIRYVQGVCRQMAAENPEHFDSDFHFHVLDRRYVHGVPLAYKIQRIPRMIRNLYKLIVDASYR</sequence>
<evidence type="ECO:0000313" key="2">
    <source>
        <dbReference type="Proteomes" id="UP000293583"/>
    </source>
</evidence>
<evidence type="ECO:0008006" key="3">
    <source>
        <dbReference type="Google" id="ProtNLM"/>
    </source>
</evidence>
<name>A0A4V6MRK6_9BACT</name>
<reference evidence="1 2" key="1">
    <citation type="submission" date="2019-02" db="EMBL/GenBank/DDBJ databases">
        <title>Genome of a new Bacteroidetes strain.</title>
        <authorList>
            <person name="Pitt A."/>
        </authorList>
    </citation>
    <scope>NUCLEOTIDE SEQUENCE [LARGE SCALE GENOMIC DNA]</scope>
    <source>
        <strain evidence="1 2">103A-SOEBACH</strain>
    </source>
</reference>
<dbReference type="Proteomes" id="UP000293583">
    <property type="component" value="Unassembled WGS sequence"/>
</dbReference>
<dbReference type="RefSeq" id="WP_130922243.1">
    <property type="nucleotide sequence ID" value="NZ_SEWY01000001.1"/>
</dbReference>
<comment type="caution">
    <text evidence="1">The sequence shown here is derived from an EMBL/GenBank/DDBJ whole genome shotgun (WGS) entry which is preliminary data.</text>
</comment>
<proteinExistence type="predicted"/>
<organism evidence="1 2">
    <name type="scientific">Aquirufa antheringensis</name>
    <dbReference type="NCBI Taxonomy" id="2516559"/>
    <lineage>
        <taxon>Bacteria</taxon>
        <taxon>Pseudomonadati</taxon>
        <taxon>Bacteroidota</taxon>
        <taxon>Cytophagia</taxon>
        <taxon>Cytophagales</taxon>
        <taxon>Flectobacillaceae</taxon>
        <taxon>Aquirufa</taxon>
    </lineage>
</organism>
<accession>A0A4V6MRK6</accession>
<dbReference type="EMBL" id="SEWY01000001">
    <property type="protein sequence ID" value="TBH75035.1"/>
    <property type="molecule type" value="Genomic_DNA"/>
</dbReference>